<feature type="DNA-binding region" description="OmpR/PhoB-type" evidence="2">
    <location>
        <begin position="7"/>
        <end position="103"/>
    </location>
</feature>
<dbReference type="InterPro" id="IPR036388">
    <property type="entry name" value="WH-like_DNA-bd_sf"/>
</dbReference>
<keyword evidence="1 2" id="KW-0238">DNA-binding</keyword>
<dbReference type="RefSeq" id="WP_114705427.1">
    <property type="nucleotide sequence ID" value="NZ_QDKL01000001.1"/>
</dbReference>
<dbReference type="PROSITE" id="PS51755">
    <property type="entry name" value="OMPR_PHOB"/>
    <property type="match status" value="1"/>
</dbReference>
<feature type="domain" description="OmpR/PhoB-type" evidence="3">
    <location>
        <begin position="7"/>
        <end position="103"/>
    </location>
</feature>
<sequence>MTFIIQNDWVGFRNLRINHKEEKVYVGDNEVALTKTEYKVLYFLISGGKRIYKLEELVMGAWGPVVVTNKTINTHLSHIRAKIEGVDFKLKINRNGQVCINDL</sequence>
<evidence type="ECO:0000313" key="4">
    <source>
        <dbReference type="EMBL" id="RZF22481.1"/>
    </source>
</evidence>
<name>A0ABY0IHQ8_9BACT</name>
<evidence type="ECO:0000313" key="5">
    <source>
        <dbReference type="Proteomes" id="UP000443582"/>
    </source>
</evidence>
<reference evidence="5" key="1">
    <citation type="journal article" date="2019" name="Int. J. Syst. Evol. Microbiol.">
        <title>Halobacteriovorax valvorus sp. nov., a novel prokaryotic predator isolated from coastal seawater of China.</title>
        <authorList>
            <person name="Chen M.-X."/>
        </authorList>
    </citation>
    <scope>NUCLEOTIDE SEQUENCE [LARGE SCALE GENOMIC DNA]</scope>
    <source>
        <strain evidence="5">BL9</strain>
    </source>
</reference>
<evidence type="ECO:0000259" key="3">
    <source>
        <dbReference type="PROSITE" id="PS51755"/>
    </source>
</evidence>
<dbReference type="CDD" id="cd00383">
    <property type="entry name" value="trans_reg_C"/>
    <property type="match status" value="1"/>
</dbReference>
<evidence type="ECO:0000256" key="2">
    <source>
        <dbReference type="PROSITE-ProRule" id="PRU01091"/>
    </source>
</evidence>
<dbReference type="EMBL" id="QDKL01000001">
    <property type="protein sequence ID" value="RZF22481.1"/>
    <property type="molecule type" value="Genomic_DNA"/>
</dbReference>
<evidence type="ECO:0000256" key="1">
    <source>
        <dbReference type="ARBA" id="ARBA00023125"/>
    </source>
</evidence>
<proteinExistence type="predicted"/>
<accession>A0ABY0IHQ8</accession>
<dbReference type="SMART" id="SM00862">
    <property type="entry name" value="Trans_reg_C"/>
    <property type="match status" value="1"/>
</dbReference>
<dbReference type="Proteomes" id="UP000443582">
    <property type="component" value="Unassembled WGS sequence"/>
</dbReference>
<keyword evidence="5" id="KW-1185">Reference proteome</keyword>
<dbReference type="Gene3D" id="1.10.10.10">
    <property type="entry name" value="Winged helix-like DNA-binding domain superfamily/Winged helix DNA-binding domain"/>
    <property type="match status" value="1"/>
</dbReference>
<dbReference type="InterPro" id="IPR001867">
    <property type="entry name" value="OmpR/PhoB-type_DNA-bd"/>
</dbReference>
<organism evidence="4 5">
    <name type="scientific">Halobacteriovorax vibrionivorans</name>
    <dbReference type="NCBI Taxonomy" id="2152716"/>
    <lineage>
        <taxon>Bacteria</taxon>
        <taxon>Pseudomonadati</taxon>
        <taxon>Bdellovibrionota</taxon>
        <taxon>Bacteriovoracia</taxon>
        <taxon>Bacteriovoracales</taxon>
        <taxon>Halobacteriovoraceae</taxon>
        <taxon>Halobacteriovorax</taxon>
    </lineage>
</organism>
<dbReference type="Pfam" id="PF00486">
    <property type="entry name" value="Trans_reg_C"/>
    <property type="match status" value="1"/>
</dbReference>
<protein>
    <submittedName>
        <fullName evidence="4">Winged helix family transcriptional regulator</fullName>
    </submittedName>
</protein>
<dbReference type="InterPro" id="IPR016032">
    <property type="entry name" value="Sig_transdc_resp-reg_C-effctor"/>
</dbReference>
<comment type="caution">
    <text evidence="4">The sequence shown here is derived from an EMBL/GenBank/DDBJ whole genome shotgun (WGS) entry which is preliminary data.</text>
</comment>
<gene>
    <name evidence="4" type="ORF">DAY19_01545</name>
</gene>
<dbReference type="SUPFAM" id="SSF46894">
    <property type="entry name" value="C-terminal effector domain of the bipartite response regulators"/>
    <property type="match status" value="1"/>
</dbReference>